<evidence type="ECO:0000313" key="3">
    <source>
        <dbReference type="Proteomes" id="UP000267464"/>
    </source>
</evidence>
<dbReference type="InterPro" id="IPR050378">
    <property type="entry name" value="Metallo-dep_Hydrolases_sf"/>
</dbReference>
<proteinExistence type="predicted"/>
<dbReference type="Proteomes" id="UP000267464">
    <property type="component" value="Unassembled WGS sequence"/>
</dbReference>
<dbReference type="Gene3D" id="2.30.40.10">
    <property type="entry name" value="Urease, subunit C, domain 1"/>
    <property type="match status" value="1"/>
</dbReference>
<dbReference type="InterPro" id="IPR032466">
    <property type="entry name" value="Metal_Hydrolase"/>
</dbReference>
<dbReference type="RefSeq" id="WP_124542112.1">
    <property type="nucleotide sequence ID" value="NZ_QUSW01000005.1"/>
</dbReference>
<dbReference type="Gene3D" id="3.30.1490.130">
    <property type="entry name" value="D-aminoacylase. Domain 3"/>
    <property type="match status" value="1"/>
</dbReference>
<feature type="domain" description="Amidohydrolase 3" evidence="1">
    <location>
        <begin position="56"/>
        <end position="220"/>
    </location>
</feature>
<dbReference type="SUPFAM" id="SSF51338">
    <property type="entry name" value="Composite domain of metallo-dependent hydrolases"/>
    <property type="match status" value="1"/>
</dbReference>
<dbReference type="CDD" id="cd01297">
    <property type="entry name" value="D-aminoacylase"/>
    <property type="match status" value="1"/>
</dbReference>
<dbReference type="PANTHER" id="PTHR11647">
    <property type="entry name" value="HYDRANTOINASE/DIHYDROPYRIMIDINASE FAMILY MEMBER"/>
    <property type="match status" value="1"/>
</dbReference>
<dbReference type="GO" id="GO:0016812">
    <property type="term" value="F:hydrolase activity, acting on carbon-nitrogen (but not peptide) bonds, in cyclic amides"/>
    <property type="evidence" value="ECO:0007669"/>
    <property type="project" value="TreeGrafter"/>
</dbReference>
<dbReference type="InterPro" id="IPR013108">
    <property type="entry name" value="Amidohydro_3"/>
</dbReference>
<evidence type="ECO:0000313" key="2">
    <source>
        <dbReference type="EMBL" id="RQP23359.1"/>
    </source>
</evidence>
<keyword evidence="3" id="KW-1185">Reference proteome</keyword>
<reference evidence="2 3" key="1">
    <citation type="submission" date="2018-08" db="EMBL/GenBank/DDBJ databases">
        <authorList>
            <person name="Khan S.A."/>
            <person name="Jeon C.O."/>
            <person name="Chun B.H."/>
            <person name="Jeong S.E."/>
        </authorList>
    </citation>
    <scope>NUCLEOTIDE SEQUENCE [LARGE SCALE GENOMIC DNA]</scope>
    <source>
        <strain evidence="2 3">S-16</strain>
    </source>
</reference>
<organism evidence="2 3">
    <name type="scientific">Piscinibacter terrae</name>
    <dbReference type="NCBI Taxonomy" id="2496871"/>
    <lineage>
        <taxon>Bacteria</taxon>
        <taxon>Pseudomonadati</taxon>
        <taxon>Pseudomonadota</taxon>
        <taxon>Betaproteobacteria</taxon>
        <taxon>Burkholderiales</taxon>
        <taxon>Sphaerotilaceae</taxon>
        <taxon>Piscinibacter</taxon>
    </lineage>
</organism>
<reference evidence="2 3" key="2">
    <citation type="submission" date="2018-12" db="EMBL/GenBank/DDBJ databases">
        <title>Rhizobacter gummiphilus sp. nov., a rubber-degrading bacterium isolated from the soil of a botanical garden in Japan.</title>
        <authorList>
            <person name="Shunsuke S.S."/>
        </authorList>
    </citation>
    <scope>NUCLEOTIDE SEQUENCE [LARGE SCALE GENOMIC DNA]</scope>
    <source>
        <strain evidence="2 3">S-16</strain>
    </source>
</reference>
<dbReference type="SUPFAM" id="SSF51556">
    <property type="entry name" value="Metallo-dependent hydrolases"/>
    <property type="match status" value="1"/>
</dbReference>
<dbReference type="GO" id="GO:0016811">
    <property type="term" value="F:hydrolase activity, acting on carbon-nitrogen (but not peptide) bonds, in linear amides"/>
    <property type="evidence" value="ECO:0007669"/>
    <property type="project" value="InterPro"/>
</dbReference>
<name>A0A3N7JQQ5_9BURK</name>
<dbReference type="InterPro" id="IPR011059">
    <property type="entry name" value="Metal-dep_hydrolase_composite"/>
</dbReference>
<dbReference type="Pfam" id="PF07969">
    <property type="entry name" value="Amidohydro_3"/>
    <property type="match status" value="2"/>
</dbReference>
<evidence type="ECO:0000259" key="1">
    <source>
        <dbReference type="Pfam" id="PF07969"/>
    </source>
</evidence>
<dbReference type="AlphaFoldDB" id="A0A3N7JQQ5"/>
<dbReference type="PANTHER" id="PTHR11647:SF1">
    <property type="entry name" value="COLLAPSIN RESPONSE MEDIATOR PROTEIN"/>
    <property type="match status" value="1"/>
</dbReference>
<feature type="domain" description="Amidohydrolase 3" evidence="1">
    <location>
        <begin position="348"/>
        <end position="467"/>
    </location>
</feature>
<dbReference type="InterPro" id="IPR023100">
    <property type="entry name" value="D-aminoacylase_insert_dom_sf"/>
</dbReference>
<dbReference type="Gene3D" id="3.20.20.140">
    <property type="entry name" value="Metal-dependent hydrolases"/>
    <property type="match status" value="1"/>
</dbReference>
<comment type="caution">
    <text evidence="2">The sequence shown here is derived from an EMBL/GenBank/DDBJ whole genome shotgun (WGS) entry which is preliminary data.</text>
</comment>
<dbReference type="GO" id="GO:0005829">
    <property type="term" value="C:cytosol"/>
    <property type="evidence" value="ECO:0007669"/>
    <property type="project" value="TreeGrafter"/>
</dbReference>
<dbReference type="OrthoDB" id="9766983at2"/>
<sequence length="490" mass="53233">MSMAHLLESGLIVDGSGGPSWVGDVLLLDGRIALIGENLAQRLPAGVSLGDVKRLDCTDKVIAPGFIDVHTHDDAFVLREPQCLPKVSQGVTTVVVGNCGISLAPLVVDEPEPPLNLLGQQDTFRYPSFEAYGRAVEQIRPAVNVAALVGHTTLRFAAMPQLDRAATVDEVERMAGLLDEALSFGAFGLSSGLFYEPANAAPSEEVLALARVVARHGGVYTSHLRDEMAAILEAMVEASDTALEAGVPLVISHHKCAGPANWGRSLQTLAFVDALSQRQPIALDAYPYLAGSTVLREDLVDGIIDVLVTWSTPHPQMSGRMLADIAEEWRVDLQEACRRLQPGGACYFQMQEDDVERILSHRLTMVGSDGLPHDSHPHPRLWGAFPRVLAHHWRERGNFSLETAVHKMTGLSAGQFRLAQRGLLKAGFHADVVVFDPQRVQDTATYDKPVSPARGIEKVFVNGVLTYQEGHARIEQRAGHMLRRRGSSTT</sequence>
<protein>
    <submittedName>
        <fullName evidence="2">D-aminoacylase</fullName>
    </submittedName>
</protein>
<accession>A0A3N7JQQ5</accession>
<gene>
    <name evidence="2" type="ORF">DZC73_19900</name>
</gene>
<dbReference type="EMBL" id="QUSW01000005">
    <property type="protein sequence ID" value="RQP23359.1"/>
    <property type="molecule type" value="Genomic_DNA"/>
</dbReference>